<organism evidence="9 10">
    <name type="scientific">Bacteroides zhangwenhongii</name>
    <dbReference type="NCBI Taxonomy" id="2650157"/>
    <lineage>
        <taxon>Bacteria</taxon>
        <taxon>Pseudomonadati</taxon>
        <taxon>Bacteroidota</taxon>
        <taxon>Bacteroidia</taxon>
        <taxon>Bacteroidales</taxon>
        <taxon>Bacteroidaceae</taxon>
        <taxon>Bacteroides</taxon>
    </lineage>
</organism>
<name>A0ABT5HB81_9BACE</name>
<keyword evidence="5" id="KW-0998">Cell outer membrane</keyword>
<dbReference type="InterPro" id="IPR012944">
    <property type="entry name" value="SusD_RagB_dom"/>
</dbReference>
<dbReference type="SUPFAM" id="SSF48452">
    <property type="entry name" value="TPR-like"/>
    <property type="match status" value="1"/>
</dbReference>
<keyword evidence="4" id="KW-0472">Membrane</keyword>
<gene>
    <name evidence="9" type="ORF">PQG98_16055</name>
</gene>
<dbReference type="InterPro" id="IPR011990">
    <property type="entry name" value="TPR-like_helical_dom_sf"/>
</dbReference>
<accession>A0ABT5HB81</accession>
<dbReference type="InterPro" id="IPR033985">
    <property type="entry name" value="SusD-like_N"/>
</dbReference>
<dbReference type="PROSITE" id="PS51257">
    <property type="entry name" value="PROKAR_LIPOPROTEIN"/>
    <property type="match status" value="1"/>
</dbReference>
<evidence type="ECO:0000256" key="3">
    <source>
        <dbReference type="ARBA" id="ARBA00022729"/>
    </source>
</evidence>
<keyword evidence="10" id="KW-1185">Reference proteome</keyword>
<dbReference type="Proteomes" id="UP001215398">
    <property type="component" value="Unassembled WGS sequence"/>
</dbReference>
<dbReference type="Gene3D" id="1.25.40.390">
    <property type="match status" value="1"/>
</dbReference>
<evidence type="ECO:0000256" key="4">
    <source>
        <dbReference type="ARBA" id="ARBA00023136"/>
    </source>
</evidence>
<feature type="signal peptide" evidence="6">
    <location>
        <begin position="1"/>
        <end position="25"/>
    </location>
</feature>
<protein>
    <submittedName>
        <fullName evidence="9">RagB/SusD family nutrient uptake outer membrane protein</fullName>
    </submittedName>
</protein>
<feature type="chain" id="PRO_5046704488" evidence="6">
    <location>
        <begin position="26"/>
        <end position="623"/>
    </location>
</feature>
<keyword evidence="3 6" id="KW-0732">Signal</keyword>
<evidence type="ECO:0000259" key="8">
    <source>
        <dbReference type="Pfam" id="PF14322"/>
    </source>
</evidence>
<evidence type="ECO:0000256" key="2">
    <source>
        <dbReference type="ARBA" id="ARBA00006275"/>
    </source>
</evidence>
<sequence length="623" mass="71965">MNKYINKIFLASAIALIGVLTTTSCTDYLDKSPNSDIAENDPYKNFKNFQGFIEELYKRVPIVSNNDYHTCFNYGEEEYWEPQEIRLFARNIDYGDFWGWTTCYYSYPTTRSSGGLARNSHGNLWQDCWYGIRKANIGIANLDKLVNVTKEERQLLEGQLYFFRAWFHFMLMEWWGGMPYIDEVIPSDVTPALPRLTWQVCAEKCVADFDHAIPLLPVDWDQTTVGKVTLGNNNSRINKIMALAYKGKTLLWAGSPLMSWASGGSKEYNTELCKRAADVFGEALKTIEETGRYELAPMESYNEIFLVHNSNGKLNGLKEAIFRENLVDYDGRWRWNMINDFRPTTIESTGIKCYPTANYVNYFGMQNGYPIKNMTQADPESGYDPAYPWKNRDPRFYKTIMFDGVKWQSTGGAGGSSELFTNGRESEEKDEKKGCFTGYMNCKLCPQLMNTVDGYKENNIMVLSLMRLADVYLMYSEATAVGYGTPQSKASTFQKTAVDAINEIRRRAGVEDVLDRFTGNTTDFLGEVRRERAVELAFEGFRFMDLRRWMLIGQAPYNKKTKIEFDRGVSADDYNYDKPEENMIKNLREEVLVERKFTDRHYWLPLPKNDVYLYEGFGQNPGW</sequence>
<comment type="similarity">
    <text evidence="2">Belongs to the SusD family.</text>
</comment>
<evidence type="ECO:0000256" key="1">
    <source>
        <dbReference type="ARBA" id="ARBA00004442"/>
    </source>
</evidence>
<evidence type="ECO:0000313" key="10">
    <source>
        <dbReference type="Proteomes" id="UP001215398"/>
    </source>
</evidence>
<evidence type="ECO:0000256" key="6">
    <source>
        <dbReference type="SAM" id="SignalP"/>
    </source>
</evidence>
<reference evidence="9 10" key="1">
    <citation type="submission" date="2023-01" db="EMBL/GenBank/DDBJ databases">
        <title>Exploring GABA producing Bacteroides strains toward improving mental health.</title>
        <authorList>
            <person name="Yousuf B."/>
            <person name="Bouhlel N.E."/>
            <person name="Mottawea W."/>
            <person name="Hammami R."/>
        </authorList>
    </citation>
    <scope>NUCLEOTIDE SEQUENCE [LARGE SCALE GENOMIC DNA]</scope>
    <source>
        <strain evidence="9 10">UO.H1054</strain>
    </source>
</reference>
<feature type="domain" description="SusD-like N-terminal" evidence="8">
    <location>
        <begin position="27"/>
        <end position="224"/>
    </location>
</feature>
<dbReference type="Pfam" id="PF07980">
    <property type="entry name" value="SusD_RagB"/>
    <property type="match status" value="1"/>
</dbReference>
<dbReference type="Pfam" id="PF14322">
    <property type="entry name" value="SusD-like_3"/>
    <property type="match status" value="1"/>
</dbReference>
<comment type="caution">
    <text evidence="9">The sequence shown here is derived from an EMBL/GenBank/DDBJ whole genome shotgun (WGS) entry which is preliminary data.</text>
</comment>
<evidence type="ECO:0000259" key="7">
    <source>
        <dbReference type="Pfam" id="PF07980"/>
    </source>
</evidence>
<dbReference type="RefSeq" id="WP_272720956.1">
    <property type="nucleotide sequence ID" value="NZ_JAQPYS010000085.1"/>
</dbReference>
<feature type="domain" description="RagB/SusD" evidence="7">
    <location>
        <begin position="318"/>
        <end position="623"/>
    </location>
</feature>
<comment type="subcellular location">
    <subcellularLocation>
        <location evidence="1">Cell outer membrane</location>
    </subcellularLocation>
</comment>
<evidence type="ECO:0000256" key="5">
    <source>
        <dbReference type="ARBA" id="ARBA00023237"/>
    </source>
</evidence>
<evidence type="ECO:0000313" key="9">
    <source>
        <dbReference type="EMBL" id="MDC7137836.1"/>
    </source>
</evidence>
<proteinExistence type="inferred from homology"/>
<dbReference type="EMBL" id="JAQPYS010000085">
    <property type="protein sequence ID" value="MDC7137836.1"/>
    <property type="molecule type" value="Genomic_DNA"/>
</dbReference>